<dbReference type="AlphaFoldDB" id="A0A1I0V5S9"/>
<protein>
    <recommendedName>
        <fullName evidence="1">Recombinase domain-containing protein</fullName>
    </recommendedName>
</protein>
<dbReference type="GO" id="GO:0000150">
    <property type="term" value="F:DNA strand exchange activity"/>
    <property type="evidence" value="ECO:0007669"/>
    <property type="project" value="InterPro"/>
</dbReference>
<proteinExistence type="predicted"/>
<name>A0A1I0V5S9_SELRU</name>
<sequence>MKHTPYGYDIVGGKAVINEDEASNVRKICENYLKGMSFVKAAASVGLNMRHRTVKQIVQNRRLLGDDFYPAILSENTATLIEKERIRRVKAMGRDKRIYKKNEAVKVKTDFTVPKVPVKYQNPIKQAEYAYSLIQSEVDR</sequence>
<accession>A0A1I0V5S9</accession>
<dbReference type="Proteomes" id="UP000183843">
    <property type="component" value="Unassembled WGS sequence"/>
</dbReference>
<feature type="domain" description="Recombinase" evidence="1">
    <location>
        <begin position="5"/>
        <end position="91"/>
    </location>
</feature>
<dbReference type="Gene3D" id="3.90.1750.20">
    <property type="entry name" value="Putative Large Serine Recombinase, Chain B, Domain 2"/>
    <property type="match status" value="1"/>
</dbReference>
<dbReference type="GO" id="GO:0003677">
    <property type="term" value="F:DNA binding"/>
    <property type="evidence" value="ECO:0007669"/>
    <property type="project" value="InterPro"/>
</dbReference>
<reference evidence="2 3" key="1">
    <citation type="submission" date="2016-10" db="EMBL/GenBank/DDBJ databases">
        <authorList>
            <person name="de Groot N.N."/>
        </authorList>
    </citation>
    <scope>NUCLEOTIDE SEQUENCE [LARGE SCALE GENOMIC DNA]</scope>
    <source>
        <strain evidence="2 3">L14</strain>
    </source>
</reference>
<gene>
    <name evidence="2" type="ORF">SAMN05216587_101297</name>
</gene>
<dbReference type="EMBL" id="FOJX01000001">
    <property type="protein sequence ID" value="SFA71671.1"/>
    <property type="molecule type" value="Genomic_DNA"/>
</dbReference>
<dbReference type="InterPro" id="IPR038109">
    <property type="entry name" value="DNA_bind_recomb_sf"/>
</dbReference>
<evidence type="ECO:0000259" key="1">
    <source>
        <dbReference type="PROSITE" id="PS51737"/>
    </source>
</evidence>
<dbReference type="RefSeq" id="WP_074812027.1">
    <property type="nucleotide sequence ID" value="NZ_FOJX01000001.1"/>
</dbReference>
<dbReference type="InterPro" id="IPR011109">
    <property type="entry name" value="DNA_bind_recombinase_dom"/>
</dbReference>
<evidence type="ECO:0000313" key="2">
    <source>
        <dbReference type="EMBL" id="SFA71671.1"/>
    </source>
</evidence>
<organism evidence="2 3">
    <name type="scientific">Selenomonas ruminantium</name>
    <dbReference type="NCBI Taxonomy" id="971"/>
    <lineage>
        <taxon>Bacteria</taxon>
        <taxon>Bacillati</taxon>
        <taxon>Bacillota</taxon>
        <taxon>Negativicutes</taxon>
        <taxon>Selenomonadales</taxon>
        <taxon>Selenomonadaceae</taxon>
        <taxon>Selenomonas</taxon>
    </lineage>
</organism>
<evidence type="ECO:0000313" key="3">
    <source>
        <dbReference type="Proteomes" id="UP000183843"/>
    </source>
</evidence>
<dbReference type="PROSITE" id="PS51737">
    <property type="entry name" value="RECOMBINASE_DNA_BIND"/>
    <property type="match status" value="1"/>
</dbReference>